<keyword evidence="1" id="KW-0812">Transmembrane</keyword>
<dbReference type="EMBL" id="DF973724">
    <property type="protein sequence ID" value="GAU38652.1"/>
    <property type="molecule type" value="Genomic_DNA"/>
</dbReference>
<accession>A0A2Z6NQ45</accession>
<dbReference type="Pfam" id="PF13966">
    <property type="entry name" value="zf-RVT"/>
    <property type="match status" value="1"/>
</dbReference>
<evidence type="ECO:0000259" key="2">
    <source>
        <dbReference type="Pfam" id="PF00078"/>
    </source>
</evidence>
<evidence type="ECO:0000259" key="3">
    <source>
        <dbReference type="Pfam" id="PF13966"/>
    </source>
</evidence>
<dbReference type="AlphaFoldDB" id="A0A2Z6NQ45"/>
<evidence type="ECO:0000313" key="4">
    <source>
        <dbReference type="EMBL" id="GAU38652.1"/>
    </source>
</evidence>
<dbReference type="CDD" id="cd01650">
    <property type="entry name" value="RT_nLTR_like"/>
    <property type="match status" value="1"/>
</dbReference>
<keyword evidence="5" id="KW-1185">Reference proteome</keyword>
<sequence length="719" mass="82511">MSRVTKARIKSNLIPVLRVDGEWIESPPLIKEAVSSYFRSHVSSPYRVKPRLDGVFFNTLSEEENAGLISPFSLEEIQEVVANSDGSKSPGPDGFNFSFLKKFWELLKGDIRIMFDQFHGNSCLPKSLLFYFVTLIPKVSSPCSLADFRPISLLSCLYKLIAKVLAKRLALVMDSVIASNQSTFIKGRNLVDGVLIVNEVVELAKKTKKECLIFKVDFEKAYDSVDWGFLEYMLRRCGFCEKWIHWIRACVFAGNLSVLVNGSPTPEINIQRGLKQGDTLAPFLFLLVVEGLSGVMRKRLGSVPFTYLGLPIGANPRSLSTWEPLVDLLRKRLNSWRNKYISLGGQIVMINAVLNAIPIFYLSFLKMPKKVWRKVVRIQREFLWGGVRGGKKVSWVRWSVVCKEKDKGGLGVRDIRLVNISLLSKWRWRLLLPGRSLWKDVLVSIYGDQILHRVDWSSFSIPYKASNWWKDICSLENVVEAKNWLAESISRRVGDGSSTSFWATRWIGEAPLAVVFPRLFSLSNQQGATVKDLCEQRGGTRTWNFSWRRNLFQWEEGIVTRLQELVDLVILSREEDRWWWRPDPDGEFSVNSSYKFLIGEFRLDVDAARIFGQLWESPAPSKVIAFSWQLLYDRIPTRRNLEVRGILGRDTPWECLGCVGMVESSLHLFLHCLSAMMMWYEVFRWLGVIIVIPPSLFLLFELMRGSTKNVKIQKGFVMI</sequence>
<dbReference type="PANTHER" id="PTHR33116:SF78">
    <property type="entry name" value="OS12G0587133 PROTEIN"/>
    <property type="match status" value="1"/>
</dbReference>
<feature type="transmembrane region" description="Helical" evidence="1">
    <location>
        <begin position="685"/>
        <end position="703"/>
    </location>
</feature>
<keyword evidence="1" id="KW-0472">Membrane</keyword>
<evidence type="ECO:0000313" key="5">
    <source>
        <dbReference type="Proteomes" id="UP000242715"/>
    </source>
</evidence>
<dbReference type="InterPro" id="IPR000477">
    <property type="entry name" value="RT_dom"/>
</dbReference>
<evidence type="ECO:0008006" key="6">
    <source>
        <dbReference type="Google" id="ProtNLM"/>
    </source>
</evidence>
<dbReference type="OrthoDB" id="1937528at2759"/>
<feature type="domain" description="Reverse transcriptase" evidence="2">
    <location>
        <begin position="136"/>
        <end position="300"/>
    </location>
</feature>
<protein>
    <recommendedName>
        <fullName evidence="6">Reverse transcriptase domain-containing protein</fullName>
    </recommendedName>
</protein>
<feature type="transmembrane region" description="Helical" evidence="1">
    <location>
        <begin position="340"/>
        <end position="364"/>
    </location>
</feature>
<keyword evidence="1" id="KW-1133">Transmembrane helix</keyword>
<dbReference type="PANTHER" id="PTHR33116">
    <property type="entry name" value="REVERSE TRANSCRIPTASE ZINC-BINDING DOMAIN-CONTAINING PROTEIN-RELATED-RELATED"/>
    <property type="match status" value="1"/>
</dbReference>
<dbReference type="Proteomes" id="UP000242715">
    <property type="component" value="Unassembled WGS sequence"/>
</dbReference>
<evidence type="ECO:0000256" key="1">
    <source>
        <dbReference type="SAM" id="Phobius"/>
    </source>
</evidence>
<gene>
    <name evidence="4" type="ORF">TSUD_276920</name>
</gene>
<reference evidence="5" key="1">
    <citation type="journal article" date="2017" name="Front. Plant Sci.">
        <title>Climate Clever Clovers: New Paradigm to Reduce the Environmental Footprint of Ruminants by Breeding Low Methanogenic Forages Utilizing Haplotype Variation.</title>
        <authorList>
            <person name="Kaur P."/>
            <person name="Appels R."/>
            <person name="Bayer P.E."/>
            <person name="Keeble-Gagnere G."/>
            <person name="Wang J."/>
            <person name="Hirakawa H."/>
            <person name="Shirasawa K."/>
            <person name="Vercoe P."/>
            <person name="Stefanova K."/>
            <person name="Durmic Z."/>
            <person name="Nichols P."/>
            <person name="Revell C."/>
            <person name="Isobe S.N."/>
            <person name="Edwards D."/>
            <person name="Erskine W."/>
        </authorList>
    </citation>
    <scope>NUCLEOTIDE SEQUENCE [LARGE SCALE GENOMIC DNA]</scope>
    <source>
        <strain evidence="5">cv. Daliak</strain>
    </source>
</reference>
<name>A0A2Z6NQ45_TRISU</name>
<feature type="domain" description="Reverse transcriptase zinc-binding" evidence="3">
    <location>
        <begin position="588"/>
        <end position="679"/>
    </location>
</feature>
<organism evidence="4 5">
    <name type="scientific">Trifolium subterraneum</name>
    <name type="common">Subterranean clover</name>
    <dbReference type="NCBI Taxonomy" id="3900"/>
    <lineage>
        <taxon>Eukaryota</taxon>
        <taxon>Viridiplantae</taxon>
        <taxon>Streptophyta</taxon>
        <taxon>Embryophyta</taxon>
        <taxon>Tracheophyta</taxon>
        <taxon>Spermatophyta</taxon>
        <taxon>Magnoliopsida</taxon>
        <taxon>eudicotyledons</taxon>
        <taxon>Gunneridae</taxon>
        <taxon>Pentapetalae</taxon>
        <taxon>rosids</taxon>
        <taxon>fabids</taxon>
        <taxon>Fabales</taxon>
        <taxon>Fabaceae</taxon>
        <taxon>Papilionoideae</taxon>
        <taxon>50 kb inversion clade</taxon>
        <taxon>NPAAA clade</taxon>
        <taxon>Hologalegina</taxon>
        <taxon>IRL clade</taxon>
        <taxon>Trifolieae</taxon>
        <taxon>Trifolium</taxon>
    </lineage>
</organism>
<proteinExistence type="predicted"/>
<dbReference type="InterPro" id="IPR026960">
    <property type="entry name" value="RVT-Znf"/>
</dbReference>
<dbReference type="Pfam" id="PF00078">
    <property type="entry name" value="RVT_1"/>
    <property type="match status" value="1"/>
</dbReference>